<evidence type="ECO:0000313" key="2">
    <source>
        <dbReference type="EMBL" id="VFK33072.1"/>
    </source>
</evidence>
<proteinExistence type="predicted"/>
<gene>
    <name evidence="2" type="ORF">BECKMB1821G_GA0114241_11365</name>
    <name evidence="4" type="ORF">BECKMB1821H_GA0114242_11445</name>
    <name evidence="3" type="ORF">BECKMB1821I_GA0114274_11423</name>
</gene>
<evidence type="ECO:0000313" key="3">
    <source>
        <dbReference type="EMBL" id="VFK35744.1"/>
    </source>
</evidence>
<organism evidence="2">
    <name type="scientific">Candidatus Kentrum sp. MB</name>
    <dbReference type="NCBI Taxonomy" id="2138164"/>
    <lineage>
        <taxon>Bacteria</taxon>
        <taxon>Pseudomonadati</taxon>
        <taxon>Pseudomonadota</taxon>
        <taxon>Gammaproteobacteria</taxon>
        <taxon>Candidatus Kentrum</taxon>
    </lineage>
</organism>
<dbReference type="EMBL" id="CAADFO010000136">
    <property type="protein sequence ID" value="VFK33072.1"/>
    <property type="molecule type" value="Genomic_DNA"/>
</dbReference>
<evidence type="ECO:0008006" key="5">
    <source>
        <dbReference type="Google" id="ProtNLM"/>
    </source>
</evidence>
<dbReference type="InterPro" id="IPR011335">
    <property type="entry name" value="Restrct_endonuc-II-like"/>
</dbReference>
<dbReference type="EMBL" id="CAADFQ010000142">
    <property type="protein sequence ID" value="VFK35744.1"/>
    <property type="molecule type" value="Genomic_DNA"/>
</dbReference>
<dbReference type="AlphaFoldDB" id="A0A450XUX2"/>
<reference evidence="2" key="1">
    <citation type="submission" date="2019-02" db="EMBL/GenBank/DDBJ databases">
        <authorList>
            <person name="Gruber-Vodicka R. H."/>
            <person name="Seah K. B. B."/>
        </authorList>
    </citation>
    <scope>NUCLEOTIDE SEQUENCE</scope>
    <source>
        <strain evidence="2">BECK_BZ197</strain>
        <strain evidence="4">BECK_BZ198</strain>
        <strain evidence="3">BECK_BZ199</strain>
    </source>
</reference>
<keyword evidence="1" id="KW-0175">Coiled coil</keyword>
<dbReference type="SUPFAM" id="SSF52980">
    <property type="entry name" value="Restriction endonuclease-like"/>
    <property type="match status" value="1"/>
</dbReference>
<feature type="coiled-coil region" evidence="1">
    <location>
        <begin position="35"/>
        <end position="92"/>
    </location>
</feature>
<sequence>MPATPEKSSPDQIFAMLQEIAQRQREIFQQMKEIFQHLQDTYRQIQKAAETLRELGEEIELDIDILETAEEMEEGDQELEKNDNRLEALESLFTNPRRDLVEALADGLLLDLLGQRGIPVSTSAMTGHPYPGFDLLSYGKEEAVFIKVETTLRPDAVREFLETLEKAKTLLPEQISILHGAVAWRYANAGAEQMAREQGLLSIRGVGNAIRILNPPDFRPKIFQQ</sequence>
<protein>
    <recommendedName>
        <fullName evidence="5">Restriction endonuclease</fullName>
    </recommendedName>
</protein>
<evidence type="ECO:0000313" key="4">
    <source>
        <dbReference type="EMBL" id="VFK77473.1"/>
    </source>
</evidence>
<dbReference type="EMBL" id="CAADGH010000144">
    <property type="protein sequence ID" value="VFK77473.1"/>
    <property type="molecule type" value="Genomic_DNA"/>
</dbReference>
<accession>A0A450XUX2</accession>
<evidence type="ECO:0000256" key="1">
    <source>
        <dbReference type="SAM" id="Coils"/>
    </source>
</evidence>
<name>A0A450XUX2_9GAMM</name>